<dbReference type="GO" id="GO:0140359">
    <property type="term" value="F:ABC-type transporter activity"/>
    <property type="evidence" value="ECO:0007669"/>
    <property type="project" value="InterPro"/>
</dbReference>
<dbReference type="OrthoDB" id="5893288at2"/>
<dbReference type="GO" id="GO:0034040">
    <property type="term" value="F:ATPase-coupled lipid transmembrane transporter activity"/>
    <property type="evidence" value="ECO:0007669"/>
    <property type="project" value="TreeGrafter"/>
</dbReference>
<keyword evidence="3" id="KW-0547">Nucleotide-binding</keyword>
<protein>
    <submittedName>
        <fullName evidence="10">ABC transporter permease</fullName>
    </submittedName>
</protein>
<organism evidence="10 11">
    <name type="scientific">Photobacterium frigidiphilum</name>
    <dbReference type="NCBI Taxonomy" id="264736"/>
    <lineage>
        <taxon>Bacteria</taxon>
        <taxon>Pseudomonadati</taxon>
        <taxon>Pseudomonadota</taxon>
        <taxon>Gammaproteobacteria</taxon>
        <taxon>Vibrionales</taxon>
        <taxon>Vibrionaceae</taxon>
        <taxon>Photobacterium</taxon>
    </lineage>
</organism>
<feature type="domain" description="ABC transporter" evidence="8">
    <location>
        <begin position="486"/>
        <end position="713"/>
    </location>
</feature>
<feature type="transmembrane region" description="Helical" evidence="7">
    <location>
        <begin position="207"/>
        <end position="224"/>
    </location>
</feature>
<dbReference type="SUPFAM" id="SSF52540">
    <property type="entry name" value="P-loop containing nucleoside triphosphate hydrolases"/>
    <property type="match status" value="1"/>
</dbReference>
<dbReference type="Gene3D" id="1.20.1560.10">
    <property type="entry name" value="ABC transporter type 1, transmembrane domain"/>
    <property type="match status" value="1"/>
</dbReference>
<dbReference type="Gene3D" id="3.40.50.300">
    <property type="entry name" value="P-loop containing nucleotide triphosphate hydrolases"/>
    <property type="match status" value="1"/>
</dbReference>
<keyword evidence="6 7" id="KW-0472">Membrane</keyword>
<dbReference type="InterPro" id="IPR039421">
    <property type="entry name" value="Type_1_exporter"/>
</dbReference>
<feature type="transmembrane region" description="Helical" evidence="7">
    <location>
        <begin position="400"/>
        <end position="419"/>
    </location>
</feature>
<evidence type="ECO:0000259" key="9">
    <source>
        <dbReference type="PROSITE" id="PS50929"/>
    </source>
</evidence>
<dbReference type="Pfam" id="PF00005">
    <property type="entry name" value="ABC_tran"/>
    <property type="match status" value="1"/>
</dbReference>
<evidence type="ECO:0000256" key="2">
    <source>
        <dbReference type="ARBA" id="ARBA00022692"/>
    </source>
</evidence>
<evidence type="ECO:0000259" key="8">
    <source>
        <dbReference type="PROSITE" id="PS50893"/>
    </source>
</evidence>
<feature type="transmembrane region" description="Helical" evidence="7">
    <location>
        <begin position="311"/>
        <end position="331"/>
    </location>
</feature>
<name>A0A2T3J7B9_9GAMM</name>
<evidence type="ECO:0000256" key="3">
    <source>
        <dbReference type="ARBA" id="ARBA00022741"/>
    </source>
</evidence>
<accession>A0A2T3J7B9</accession>
<dbReference type="SMART" id="SM00382">
    <property type="entry name" value="AAA"/>
    <property type="match status" value="1"/>
</dbReference>
<dbReference type="InterPro" id="IPR036640">
    <property type="entry name" value="ABC1_TM_sf"/>
</dbReference>
<evidence type="ECO:0000313" key="10">
    <source>
        <dbReference type="EMBL" id="PSU44634.1"/>
    </source>
</evidence>
<comment type="subcellular location">
    <subcellularLocation>
        <location evidence="1">Cell membrane</location>
        <topology evidence="1">Multi-pass membrane protein</topology>
    </subcellularLocation>
</comment>
<keyword evidence="4" id="KW-0067">ATP-binding</keyword>
<dbReference type="Pfam" id="PF00664">
    <property type="entry name" value="ABC_membrane"/>
    <property type="match status" value="1"/>
</dbReference>
<feature type="domain" description="ABC transmembrane type-1" evidence="9">
    <location>
        <begin position="173"/>
        <end position="452"/>
    </location>
</feature>
<dbReference type="InterPro" id="IPR003439">
    <property type="entry name" value="ABC_transporter-like_ATP-bd"/>
</dbReference>
<dbReference type="EMBL" id="PYMJ01000046">
    <property type="protein sequence ID" value="PSU44634.1"/>
    <property type="molecule type" value="Genomic_DNA"/>
</dbReference>
<evidence type="ECO:0000256" key="1">
    <source>
        <dbReference type="ARBA" id="ARBA00004651"/>
    </source>
</evidence>
<dbReference type="AlphaFoldDB" id="A0A2T3J7B9"/>
<evidence type="ECO:0000256" key="6">
    <source>
        <dbReference type="ARBA" id="ARBA00023136"/>
    </source>
</evidence>
<dbReference type="PROSITE" id="PS50893">
    <property type="entry name" value="ABC_TRANSPORTER_2"/>
    <property type="match status" value="1"/>
</dbReference>
<evidence type="ECO:0000313" key="11">
    <source>
        <dbReference type="Proteomes" id="UP000240987"/>
    </source>
</evidence>
<dbReference type="InterPro" id="IPR011527">
    <property type="entry name" value="ABC1_TM_dom"/>
</dbReference>
<feature type="transmembrane region" description="Helical" evidence="7">
    <location>
        <begin position="425"/>
        <end position="444"/>
    </location>
</feature>
<evidence type="ECO:0000256" key="7">
    <source>
        <dbReference type="SAM" id="Phobius"/>
    </source>
</evidence>
<dbReference type="InterPro" id="IPR027417">
    <property type="entry name" value="P-loop_NTPase"/>
</dbReference>
<dbReference type="InterPro" id="IPR003593">
    <property type="entry name" value="AAA+_ATPase"/>
</dbReference>
<evidence type="ECO:0000256" key="4">
    <source>
        <dbReference type="ARBA" id="ARBA00022840"/>
    </source>
</evidence>
<dbReference type="PANTHER" id="PTHR24221">
    <property type="entry name" value="ATP-BINDING CASSETTE SUB-FAMILY B"/>
    <property type="match status" value="1"/>
</dbReference>
<dbReference type="PANTHER" id="PTHR24221:SF248">
    <property type="entry name" value="ABC TRANSPORTER TRANSMEMBRANE REGION"/>
    <property type="match status" value="1"/>
</dbReference>
<keyword evidence="2 7" id="KW-0812">Transmembrane</keyword>
<feature type="transmembrane region" description="Helical" evidence="7">
    <location>
        <begin position="287"/>
        <end position="305"/>
    </location>
</feature>
<dbReference type="GO" id="GO:0005524">
    <property type="term" value="F:ATP binding"/>
    <property type="evidence" value="ECO:0007669"/>
    <property type="project" value="UniProtKB-KW"/>
</dbReference>
<evidence type="ECO:0000256" key="5">
    <source>
        <dbReference type="ARBA" id="ARBA00022989"/>
    </source>
</evidence>
<feature type="transmembrane region" description="Helical" evidence="7">
    <location>
        <begin position="173"/>
        <end position="195"/>
    </location>
</feature>
<proteinExistence type="predicted"/>
<keyword evidence="11" id="KW-1185">Reference proteome</keyword>
<dbReference type="SUPFAM" id="SSF90123">
    <property type="entry name" value="ABC transporter transmembrane region"/>
    <property type="match status" value="1"/>
</dbReference>
<comment type="caution">
    <text evidence="10">The sequence shown here is derived from an EMBL/GenBank/DDBJ whole genome shotgun (WGS) entry which is preliminary data.</text>
</comment>
<gene>
    <name evidence="10" type="ORF">C9J12_26540</name>
</gene>
<dbReference type="GO" id="GO:0016887">
    <property type="term" value="F:ATP hydrolysis activity"/>
    <property type="evidence" value="ECO:0007669"/>
    <property type="project" value="InterPro"/>
</dbReference>
<dbReference type="PROSITE" id="PS50929">
    <property type="entry name" value="ABC_TM1F"/>
    <property type="match status" value="1"/>
</dbReference>
<dbReference type="Proteomes" id="UP000240987">
    <property type="component" value="Unassembled WGS sequence"/>
</dbReference>
<keyword evidence="5 7" id="KW-1133">Transmembrane helix</keyword>
<sequence length="713" mass="79515">MSVLIDFSNTEERLGDFGSDKFKERYRDSPTILGIAYTLVTLQWEGTPEILTDAFIPQDKDIDSFASTLSRLDYECKKQRYPNMHQLEHVSVPAFIEFDNVCTIFLGIENGMAKLFDYRNNVLLEHALTNEACTVCEISEYSKIFREPPPESQDKSNWIKYAFYRYNDEIKSLVLLSLIINVLGAMQPFFIMGVYSFALTSGSETTLFWLTALAIFLAFAEYGFKRIRMNILATSGKDLATHISQNVISKLLWLPYSMTSSAGVSSQLARLKDIDQLRKLVTAESTLSYFDMPFVIIFILAITIISGSAALTVLAGIALMLVFCVYSRYIYTQATAKSSRANAMVSYQWNELLRSINTIQGLPLLRVIRSRFHAAHNQSLDDAKGVSITNGKIQSMGQGLIQAIGTASIITAVLGVMAGETEAGAMLAIIILVWKALGPIMGIYNSITKFKTIKAASTQINALMSLNDDRHHLEKSPPIRHFKGNITVNGLTHRYQGAPNGLTNLAFNVQAGDKVSISGISGSGKTTLLSILAGLEDRYQGGVLLDGYNIKQFNNFRYRKAINYIPFELHIFEGTLESNFIIHDGVIAKHQMEEIIDFFDLHPWLPDGLDTHMSSDYVEQLPNGVQQSLRMALGLGCCDQGVIVIDEPFVGCEKEYVKYINKLFTEKLAEATVIFTTNDKSYIAASNNCLLLDHDGAQKYFGFPDKVIQTIKS</sequence>
<reference evidence="10 11" key="1">
    <citation type="submission" date="2018-01" db="EMBL/GenBank/DDBJ databases">
        <title>Whole genome sequencing of Histamine producing bacteria.</title>
        <authorList>
            <person name="Butler K."/>
        </authorList>
    </citation>
    <scope>NUCLEOTIDE SEQUENCE [LARGE SCALE GENOMIC DNA]</scope>
    <source>
        <strain evidence="10 11">JCM 12947</strain>
    </source>
</reference>
<dbReference type="GO" id="GO:0005886">
    <property type="term" value="C:plasma membrane"/>
    <property type="evidence" value="ECO:0007669"/>
    <property type="project" value="UniProtKB-SubCell"/>
</dbReference>
<dbReference type="RefSeq" id="WP_107245709.1">
    <property type="nucleotide sequence ID" value="NZ_PYMJ01000046.1"/>
</dbReference>